<dbReference type="RefSeq" id="XP_003147575.2">
    <property type="nucleotide sequence ID" value="XM_003147527.2"/>
</dbReference>
<dbReference type="CTD" id="9949473"/>
<sequence>EYINKEWRDSIQTVSLQQQKTENRKYTEVIEDNQEILNLVSQGMEVVTALKRYENDSEDKTRRLESLNNLRSKGEFASELSQQEREATVQAAQRATVELLQLQLLVFSGNPRNWRAFWKSFKSFGDT</sequence>
<gene>
    <name evidence="1" type="ORF">LOAG_12013</name>
</gene>
<name>A0A1S0TN69_LOALO</name>
<proteinExistence type="predicted"/>
<reference evidence="1" key="1">
    <citation type="submission" date="2012-04" db="EMBL/GenBank/DDBJ databases">
        <title>The Genome Sequence of Loa loa.</title>
        <authorList>
            <consortium name="The Broad Institute Genome Sequencing Platform"/>
            <consortium name="Broad Institute Genome Sequencing Center for Infectious Disease"/>
            <person name="Nutman T.B."/>
            <person name="Fink D.L."/>
            <person name="Russ C."/>
            <person name="Young S."/>
            <person name="Zeng Q."/>
            <person name="Gargeya S."/>
            <person name="Alvarado L."/>
            <person name="Berlin A."/>
            <person name="Chapman S.B."/>
            <person name="Chen Z."/>
            <person name="Freedman E."/>
            <person name="Gellesch M."/>
            <person name="Goldberg J."/>
            <person name="Griggs A."/>
            <person name="Gujja S."/>
            <person name="Heilman E.R."/>
            <person name="Heiman D."/>
            <person name="Howarth C."/>
            <person name="Mehta T."/>
            <person name="Neiman D."/>
            <person name="Pearson M."/>
            <person name="Roberts A."/>
            <person name="Saif S."/>
            <person name="Shea T."/>
            <person name="Shenoy N."/>
            <person name="Sisk P."/>
            <person name="Stolte C."/>
            <person name="Sykes S."/>
            <person name="White J."/>
            <person name="Yandava C."/>
            <person name="Haas B."/>
            <person name="Henn M.R."/>
            <person name="Nusbaum C."/>
            <person name="Birren B."/>
        </authorList>
    </citation>
    <scope>NUCLEOTIDE SEQUENCE [LARGE SCALE GENOMIC DNA]</scope>
</reference>
<dbReference type="OrthoDB" id="10605640at2759"/>
<protein>
    <submittedName>
        <fullName evidence="1">Uncharacterized protein</fullName>
    </submittedName>
</protein>
<dbReference type="EMBL" id="JH712410">
    <property type="protein sequence ID" value="EFO16494.2"/>
    <property type="molecule type" value="Genomic_DNA"/>
</dbReference>
<dbReference type="GeneID" id="9949473"/>
<dbReference type="KEGG" id="loa:LOAG_12013"/>
<organism evidence="1">
    <name type="scientific">Loa loa</name>
    <name type="common">Eye worm</name>
    <name type="synonym">Filaria loa</name>
    <dbReference type="NCBI Taxonomy" id="7209"/>
    <lineage>
        <taxon>Eukaryota</taxon>
        <taxon>Metazoa</taxon>
        <taxon>Ecdysozoa</taxon>
        <taxon>Nematoda</taxon>
        <taxon>Chromadorea</taxon>
        <taxon>Rhabditida</taxon>
        <taxon>Spirurina</taxon>
        <taxon>Spiruromorpha</taxon>
        <taxon>Filarioidea</taxon>
        <taxon>Onchocercidae</taxon>
        <taxon>Loa</taxon>
    </lineage>
</organism>
<accession>A0A1S0TN69</accession>
<dbReference type="InParanoid" id="A0A1S0TN69"/>
<evidence type="ECO:0000313" key="1">
    <source>
        <dbReference type="EMBL" id="EFO16494.2"/>
    </source>
</evidence>
<dbReference type="AlphaFoldDB" id="A0A1S0TN69"/>
<feature type="non-terminal residue" evidence="1">
    <location>
        <position position="1"/>
    </location>
</feature>